<dbReference type="PANTHER" id="PTHR14969">
    <property type="entry name" value="SPHINGOSINE-1-PHOSPHATE PHOSPHOHYDROLASE"/>
    <property type="match status" value="1"/>
</dbReference>
<evidence type="ECO:0000256" key="1">
    <source>
        <dbReference type="ARBA" id="ARBA00004651"/>
    </source>
</evidence>
<dbReference type="SUPFAM" id="SSF48317">
    <property type="entry name" value="Acid phosphatase/Vanadium-dependent haloperoxidase"/>
    <property type="match status" value="1"/>
</dbReference>
<evidence type="ECO:0000256" key="4">
    <source>
        <dbReference type="ARBA" id="ARBA00022801"/>
    </source>
</evidence>
<dbReference type="Gene3D" id="1.20.144.10">
    <property type="entry name" value="Phosphatidic acid phosphatase type 2/haloperoxidase"/>
    <property type="match status" value="1"/>
</dbReference>
<evidence type="ECO:0000313" key="9">
    <source>
        <dbReference type="EMBL" id="TDQ69494.1"/>
    </source>
</evidence>
<keyword evidence="6 7" id="KW-0472">Membrane</keyword>
<keyword evidence="3 7" id="KW-0812">Transmembrane</keyword>
<comment type="caution">
    <text evidence="9">The sequence shown here is derived from an EMBL/GenBank/DDBJ whole genome shotgun (WGS) entry which is preliminary data.</text>
</comment>
<feature type="transmembrane region" description="Helical" evidence="7">
    <location>
        <begin position="157"/>
        <end position="175"/>
    </location>
</feature>
<evidence type="ECO:0000259" key="8">
    <source>
        <dbReference type="SMART" id="SM00014"/>
    </source>
</evidence>
<evidence type="ECO:0000256" key="7">
    <source>
        <dbReference type="SAM" id="Phobius"/>
    </source>
</evidence>
<evidence type="ECO:0000256" key="3">
    <source>
        <dbReference type="ARBA" id="ARBA00022692"/>
    </source>
</evidence>
<keyword evidence="10" id="KW-1185">Reference proteome</keyword>
<dbReference type="EMBL" id="SNYS01000007">
    <property type="protein sequence ID" value="TDQ69494.1"/>
    <property type="molecule type" value="Genomic_DNA"/>
</dbReference>
<dbReference type="InterPro" id="IPR036938">
    <property type="entry name" value="PAP2/HPO_sf"/>
</dbReference>
<comment type="subcellular location">
    <subcellularLocation>
        <location evidence="1">Cell membrane</location>
        <topology evidence="1">Multi-pass membrane protein</topology>
    </subcellularLocation>
</comment>
<reference evidence="9 10" key="1">
    <citation type="submission" date="2019-03" db="EMBL/GenBank/DDBJ databases">
        <title>Genomic Encyclopedia of Type Strains, Phase IV (KMG-IV): sequencing the most valuable type-strain genomes for metagenomic binning, comparative biology and taxonomic classification.</title>
        <authorList>
            <person name="Goeker M."/>
        </authorList>
    </citation>
    <scope>NUCLEOTIDE SEQUENCE [LARGE SCALE GENOMIC DNA]</scope>
    <source>
        <strain evidence="9 10">DSM 13328</strain>
    </source>
</reference>
<dbReference type="GO" id="GO:0016787">
    <property type="term" value="F:hydrolase activity"/>
    <property type="evidence" value="ECO:0007669"/>
    <property type="project" value="UniProtKB-KW"/>
</dbReference>
<dbReference type="PANTHER" id="PTHR14969:SF62">
    <property type="entry name" value="DECAPRENYLPHOSPHORYL-5-PHOSPHORIBOSE PHOSPHATASE RV3807C-RELATED"/>
    <property type="match status" value="1"/>
</dbReference>
<organism evidence="9 10">
    <name type="scientific">Methanimicrococcus blatticola</name>
    <dbReference type="NCBI Taxonomy" id="91560"/>
    <lineage>
        <taxon>Archaea</taxon>
        <taxon>Methanobacteriati</taxon>
        <taxon>Methanobacteriota</taxon>
        <taxon>Stenosarchaea group</taxon>
        <taxon>Methanomicrobia</taxon>
        <taxon>Methanosarcinales</taxon>
        <taxon>Methanosarcinaceae</taxon>
        <taxon>Methanimicrococcus</taxon>
    </lineage>
</organism>
<dbReference type="AlphaFoldDB" id="A0A484F7F7"/>
<keyword evidence="5 7" id="KW-1133">Transmembrane helix</keyword>
<gene>
    <name evidence="9" type="ORF">C7391_0826</name>
</gene>
<dbReference type="GO" id="GO:0005886">
    <property type="term" value="C:plasma membrane"/>
    <property type="evidence" value="ECO:0007669"/>
    <property type="project" value="UniProtKB-SubCell"/>
</dbReference>
<dbReference type="SMART" id="SM00014">
    <property type="entry name" value="acidPPc"/>
    <property type="match status" value="1"/>
</dbReference>
<keyword evidence="4" id="KW-0378">Hydrolase</keyword>
<sequence length="194" mass="22019">MFELIQLIQSFDFYIILQIYQTGGISFIDTVAVLFSYAGSLRLGALFLCLFFWMKKETRPITFILFSAVLLSAGITWIIKEIIDRPRPYIELGLTAADMLIRTDPTVSFPSGHTATAFTTATVVARYFKKWAIPALFLACLAGLSRIYLLVHYPSDVVAGALIGIMSAVFVIYFYQKIIQRMENEKLKIPFFEK</sequence>
<dbReference type="RefSeq" id="WP_133517285.1">
    <property type="nucleotide sequence ID" value="NZ_JAHDUW010000002.1"/>
</dbReference>
<feature type="domain" description="Phosphatidic acid phosphatase type 2/haloperoxidase" evidence="8">
    <location>
        <begin position="63"/>
        <end position="172"/>
    </location>
</feature>
<proteinExistence type="predicted"/>
<accession>A0A484F7F7</accession>
<dbReference type="Proteomes" id="UP000294855">
    <property type="component" value="Unassembled WGS sequence"/>
</dbReference>
<name>A0A484F7F7_9EURY</name>
<feature type="transmembrane region" description="Helical" evidence="7">
    <location>
        <begin position="131"/>
        <end position="151"/>
    </location>
</feature>
<keyword evidence="2" id="KW-1003">Cell membrane</keyword>
<dbReference type="Pfam" id="PF01569">
    <property type="entry name" value="PAP2"/>
    <property type="match status" value="1"/>
</dbReference>
<feature type="transmembrane region" description="Helical" evidence="7">
    <location>
        <begin position="60"/>
        <end position="79"/>
    </location>
</feature>
<evidence type="ECO:0000313" key="10">
    <source>
        <dbReference type="Proteomes" id="UP000294855"/>
    </source>
</evidence>
<dbReference type="OrthoDB" id="10182at2157"/>
<dbReference type="InterPro" id="IPR000326">
    <property type="entry name" value="PAP2/HPO"/>
</dbReference>
<evidence type="ECO:0000256" key="2">
    <source>
        <dbReference type="ARBA" id="ARBA00022475"/>
    </source>
</evidence>
<evidence type="ECO:0000256" key="5">
    <source>
        <dbReference type="ARBA" id="ARBA00022989"/>
    </source>
</evidence>
<protein>
    <submittedName>
        <fullName evidence="9">Undecaprenyl-diphosphatase</fullName>
    </submittedName>
</protein>
<evidence type="ECO:0000256" key="6">
    <source>
        <dbReference type="ARBA" id="ARBA00023136"/>
    </source>
</evidence>